<dbReference type="SMART" id="SM00408">
    <property type="entry name" value="IGc2"/>
    <property type="match status" value="1"/>
</dbReference>
<dbReference type="SUPFAM" id="SSF48726">
    <property type="entry name" value="Immunoglobulin"/>
    <property type="match status" value="1"/>
</dbReference>
<dbReference type="Gene3D" id="2.60.40.10">
    <property type="entry name" value="Immunoglobulins"/>
    <property type="match status" value="2"/>
</dbReference>
<dbReference type="PANTHER" id="PTHR45080">
    <property type="entry name" value="CONTACTIN 5"/>
    <property type="match status" value="1"/>
</dbReference>
<dbReference type="RefSeq" id="XP_014676933.1">
    <property type="nucleotide sequence ID" value="XM_014821447.1"/>
</dbReference>
<protein>
    <submittedName>
        <fullName evidence="6">Hemicentin-1-like</fullName>
    </submittedName>
</protein>
<organism evidence="5 6">
    <name type="scientific">Priapulus caudatus</name>
    <name type="common">Priapulid worm</name>
    <dbReference type="NCBI Taxonomy" id="37621"/>
    <lineage>
        <taxon>Eukaryota</taxon>
        <taxon>Metazoa</taxon>
        <taxon>Ecdysozoa</taxon>
        <taxon>Scalidophora</taxon>
        <taxon>Priapulida</taxon>
        <taxon>Priapulimorpha</taxon>
        <taxon>Priapulimorphida</taxon>
        <taxon>Priapulidae</taxon>
        <taxon>Priapulus</taxon>
    </lineage>
</organism>
<proteinExistence type="predicted"/>
<evidence type="ECO:0000313" key="6">
    <source>
        <dbReference type="RefSeq" id="XP_014676933.1"/>
    </source>
</evidence>
<name>A0ABM1EXL2_PRICU</name>
<evidence type="ECO:0000313" key="5">
    <source>
        <dbReference type="Proteomes" id="UP000695022"/>
    </source>
</evidence>
<dbReference type="InterPro" id="IPR050958">
    <property type="entry name" value="Cell_Adh-Cytoskel_Orgn"/>
</dbReference>
<reference evidence="6" key="1">
    <citation type="submission" date="2025-08" db="UniProtKB">
        <authorList>
            <consortium name="RefSeq"/>
        </authorList>
    </citation>
    <scope>IDENTIFICATION</scope>
</reference>
<dbReference type="Pfam" id="PF13927">
    <property type="entry name" value="Ig_3"/>
    <property type="match status" value="1"/>
</dbReference>
<dbReference type="SMART" id="SM00409">
    <property type="entry name" value="IG"/>
    <property type="match status" value="1"/>
</dbReference>
<sequence>MLGKNLTIECPASGRPPPTISWYKNNHVVTNEDTRILDAIIYDTDNDEMMMSGGHGDDTAALISEPFLAGGIYITADSFSRHEASSDFYRYAADDSRLLRRTGSRERSDIPVRADEEYEDEESVSYATIGTLPLPTRPTPLGADVVARDDRLNVVTATEDDSGHYTCVASSISGDIQKDFYVQVLGII</sequence>
<evidence type="ECO:0000256" key="1">
    <source>
        <dbReference type="ARBA" id="ARBA00022729"/>
    </source>
</evidence>
<dbReference type="InterPro" id="IPR036179">
    <property type="entry name" value="Ig-like_dom_sf"/>
</dbReference>
<keyword evidence="5" id="KW-1185">Reference proteome</keyword>
<dbReference type="PROSITE" id="PS50835">
    <property type="entry name" value="IG_LIKE"/>
    <property type="match status" value="1"/>
</dbReference>
<evidence type="ECO:0000256" key="3">
    <source>
        <dbReference type="ARBA" id="ARBA00023319"/>
    </source>
</evidence>
<dbReference type="InterPro" id="IPR013783">
    <property type="entry name" value="Ig-like_fold"/>
</dbReference>
<accession>A0ABM1EXL2</accession>
<keyword evidence="2" id="KW-1015">Disulfide bond</keyword>
<dbReference type="PANTHER" id="PTHR45080:SF8">
    <property type="entry name" value="IG-LIKE DOMAIN-CONTAINING PROTEIN"/>
    <property type="match status" value="1"/>
</dbReference>
<dbReference type="GeneID" id="106816815"/>
<evidence type="ECO:0000259" key="4">
    <source>
        <dbReference type="PROSITE" id="PS50835"/>
    </source>
</evidence>
<dbReference type="InterPro" id="IPR007110">
    <property type="entry name" value="Ig-like_dom"/>
</dbReference>
<keyword evidence="1" id="KW-0732">Signal</keyword>
<dbReference type="InterPro" id="IPR003599">
    <property type="entry name" value="Ig_sub"/>
</dbReference>
<keyword evidence="3" id="KW-0393">Immunoglobulin domain</keyword>
<dbReference type="Proteomes" id="UP000695022">
    <property type="component" value="Unplaced"/>
</dbReference>
<dbReference type="InterPro" id="IPR003598">
    <property type="entry name" value="Ig_sub2"/>
</dbReference>
<gene>
    <name evidence="6" type="primary">LOC106816815</name>
</gene>
<evidence type="ECO:0000256" key="2">
    <source>
        <dbReference type="ARBA" id="ARBA00023157"/>
    </source>
</evidence>
<dbReference type="CDD" id="cd00096">
    <property type="entry name" value="Ig"/>
    <property type="match status" value="1"/>
</dbReference>
<feature type="domain" description="Ig-like" evidence="4">
    <location>
        <begin position="1"/>
        <end position="177"/>
    </location>
</feature>